<reference evidence="2 3" key="2">
    <citation type="submission" date="2018-11" db="EMBL/GenBank/DDBJ databases">
        <authorList>
            <consortium name="Pathogen Informatics"/>
        </authorList>
    </citation>
    <scope>NUCLEOTIDE SEQUENCE [LARGE SCALE GENOMIC DNA]</scope>
    <source>
        <strain evidence="2 3">Egypt</strain>
    </source>
</reference>
<keyword evidence="3" id="KW-1185">Reference proteome</keyword>
<organism evidence="4">
    <name type="scientific">Echinostoma caproni</name>
    <dbReference type="NCBI Taxonomy" id="27848"/>
    <lineage>
        <taxon>Eukaryota</taxon>
        <taxon>Metazoa</taxon>
        <taxon>Spiralia</taxon>
        <taxon>Lophotrochozoa</taxon>
        <taxon>Platyhelminthes</taxon>
        <taxon>Trematoda</taxon>
        <taxon>Digenea</taxon>
        <taxon>Plagiorchiida</taxon>
        <taxon>Echinostomata</taxon>
        <taxon>Echinostomatoidea</taxon>
        <taxon>Echinostomatidae</taxon>
        <taxon>Echinostoma</taxon>
    </lineage>
</organism>
<feature type="region of interest" description="Disordered" evidence="1">
    <location>
        <begin position="285"/>
        <end position="340"/>
    </location>
</feature>
<dbReference type="WBParaSite" id="ECPE_0000900701-mRNA-1">
    <property type="protein sequence ID" value="ECPE_0000900701-mRNA-1"/>
    <property type="gene ID" value="ECPE_0000900701"/>
</dbReference>
<evidence type="ECO:0000313" key="2">
    <source>
        <dbReference type="EMBL" id="VDP84525.1"/>
    </source>
</evidence>
<name>A0A183APU4_9TREM</name>
<sequence>MEAFTTRAEISPGANPVLIRSGSLNTVGGTDAPTTIPAMIVPATVSSGSSARPVITVVPGNTATTSQGQPKVIRANLTPGTKTPVQGVKASTVLPTGVPAQPNATAGQARAVSAANVGRPVSQTTNENASRSGASGAASGTPGAKQPAQPYSPEVQAKILNGLTKLATNFLPAVRHAIQVVSDLPDSALSVRKYVKLKDILEHPESNLHVIRLNQLPLIEQLLNQISLNPLQLFQQQQQQQQGKSAHSAHQSQQRSNQARATAAAAAVAAAAAKTMTAVPSNEGARMGAELSGGPVNSDQSVNHRNAASAQQRLMGTQPQQQQQQHQQPQQSQSVSQQQAARFRVRPSFIIVKRPHLYEISFGGLFHVNNG</sequence>
<feature type="region of interest" description="Disordered" evidence="1">
    <location>
        <begin position="121"/>
        <end position="150"/>
    </location>
</feature>
<feature type="compositionally biased region" description="Polar residues" evidence="1">
    <location>
        <begin position="295"/>
        <end position="317"/>
    </location>
</feature>
<reference evidence="4" key="1">
    <citation type="submission" date="2016-06" db="UniProtKB">
        <authorList>
            <consortium name="WormBaseParasite"/>
        </authorList>
    </citation>
    <scope>IDENTIFICATION</scope>
</reference>
<dbReference type="AlphaFoldDB" id="A0A183APU4"/>
<evidence type="ECO:0000256" key="1">
    <source>
        <dbReference type="SAM" id="MobiDB-lite"/>
    </source>
</evidence>
<protein>
    <submittedName>
        <fullName evidence="4">TAFH domain-containing protein</fullName>
    </submittedName>
</protein>
<feature type="compositionally biased region" description="Low complexity" evidence="1">
    <location>
        <begin position="318"/>
        <end position="339"/>
    </location>
</feature>
<gene>
    <name evidence="2" type="ORF">ECPE_LOCUS8979</name>
</gene>
<proteinExistence type="predicted"/>
<evidence type="ECO:0000313" key="3">
    <source>
        <dbReference type="Proteomes" id="UP000272942"/>
    </source>
</evidence>
<dbReference type="Proteomes" id="UP000272942">
    <property type="component" value="Unassembled WGS sequence"/>
</dbReference>
<evidence type="ECO:0000313" key="4">
    <source>
        <dbReference type="WBParaSite" id="ECPE_0000900701-mRNA-1"/>
    </source>
</evidence>
<dbReference type="EMBL" id="UZAN01046737">
    <property type="protein sequence ID" value="VDP84525.1"/>
    <property type="molecule type" value="Genomic_DNA"/>
</dbReference>
<accession>A0A183APU4</accession>
<feature type="region of interest" description="Disordered" evidence="1">
    <location>
        <begin position="239"/>
        <end position="261"/>
    </location>
</feature>
<feature type="compositionally biased region" description="Low complexity" evidence="1">
    <location>
        <begin position="129"/>
        <end position="144"/>
    </location>
</feature>
<dbReference type="OrthoDB" id="6288833at2759"/>